<dbReference type="InterPro" id="IPR000832">
    <property type="entry name" value="GPCR_2_secretin-like"/>
</dbReference>
<keyword evidence="3 8" id="KW-0812">Transmembrane</keyword>
<evidence type="ECO:0000313" key="13">
    <source>
        <dbReference type="Proteomes" id="UP001159405"/>
    </source>
</evidence>
<evidence type="ECO:0008006" key="14">
    <source>
        <dbReference type="Google" id="ProtNLM"/>
    </source>
</evidence>
<feature type="transmembrane region" description="Helical" evidence="8">
    <location>
        <begin position="1421"/>
        <end position="1440"/>
    </location>
</feature>
<dbReference type="SMART" id="SM00303">
    <property type="entry name" value="GPS"/>
    <property type="match status" value="1"/>
</dbReference>
<keyword evidence="4 8" id="KW-1133">Transmembrane helix</keyword>
<dbReference type="SUPFAM" id="SSF81321">
    <property type="entry name" value="Family A G protein-coupled receptor-like"/>
    <property type="match status" value="1"/>
</dbReference>
<feature type="domain" description="GAIN-B" evidence="9">
    <location>
        <begin position="1203"/>
        <end position="1377"/>
    </location>
</feature>
<evidence type="ECO:0000256" key="7">
    <source>
        <dbReference type="SAM" id="MobiDB-lite"/>
    </source>
</evidence>
<dbReference type="PROSITE" id="PS50221">
    <property type="entry name" value="GAIN_B"/>
    <property type="match status" value="1"/>
</dbReference>
<name>A0ABN8RA11_9CNID</name>
<dbReference type="Gene3D" id="1.20.1070.10">
    <property type="entry name" value="Rhodopsin 7-helix transmembrane proteins"/>
    <property type="match status" value="1"/>
</dbReference>
<evidence type="ECO:0000256" key="3">
    <source>
        <dbReference type="ARBA" id="ARBA00022692"/>
    </source>
</evidence>
<dbReference type="Proteomes" id="UP001159405">
    <property type="component" value="Unassembled WGS sequence"/>
</dbReference>
<feature type="region of interest" description="Disordered" evidence="7">
    <location>
        <begin position="1643"/>
        <end position="1666"/>
    </location>
</feature>
<keyword evidence="5 8" id="KW-0472">Membrane</keyword>
<evidence type="ECO:0000256" key="1">
    <source>
        <dbReference type="ARBA" id="ARBA00004651"/>
    </source>
</evidence>
<dbReference type="Pfam" id="PF16489">
    <property type="entry name" value="GAIN"/>
    <property type="match status" value="1"/>
</dbReference>
<evidence type="ECO:0000256" key="4">
    <source>
        <dbReference type="ARBA" id="ARBA00022989"/>
    </source>
</evidence>
<accession>A0ABN8RA11</accession>
<dbReference type="Pfam" id="PF00002">
    <property type="entry name" value="7tm_2"/>
    <property type="match status" value="1"/>
</dbReference>
<dbReference type="PROSITE" id="PS50261">
    <property type="entry name" value="G_PROTEIN_RECEP_F2_4"/>
    <property type="match status" value="1"/>
</dbReference>
<feature type="domain" description="WSC" evidence="11">
    <location>
        <begin position="877"/>
        <end position="969"/>
    </location>
</feature>
<feature type="transmembrane region" description="Helical" evidence="8">
    <location>
        <begin position="1490"/>
        <end position="1507"/>
    </location>
</feature>
<feature type="non-terminal residue" evidence="12">
    <location>
        <position position="1"/>
    </location>
</feature>
<dbReference type="PRINTS" id="PR00249">
    <property type="entry name" value="GPCRSECRETIN"/>
</dbReference>
<dbReference type="InterPro" id="IPR000203">
    <property type="entry name" value="GPS"/>
</dbReference>
<keyword evidence="13" id="KW-1185">Reference proteome</keyword>
<evidence type="ECO:0000313" key="12">
    <source>
        <dbReference type="EMBL" id="CAH3175663.1"/>
    </source>
</evidence>
<feature type="transmembrane region" description="Helical" evidence="8">
    <location>
        <begin position="1601"/>
        <end position="1624"/>
    </location>
</feature>
<dbReference type="PANTHER" id="PTHR12011:SF347">
    <property type="entry name" value="FI21270P1-RELATED"/>
    <property type="match status" value="1"/>
</dbReference>
<feature type="compositionally biased region" description="Low complexity" evidence="7">
    <location>
        <begin position="1039"/>
        <end position="1073"/>
    </location>
</feature>
<sequence>SLHSTVYATEYTIDTTQAQIRENSALFKSGIIENRTFYGPNNGVWNYSVATFNLQAGEAQRVFSSGNVVKIYGAHALSVSVNGNFTVATTLDVSGKEVNFTAEGKRLFWLGGFVRVNKSCCTLGAGPGGAFSYHGGGHGGRGGGFYQDRNTSRFYGWSYYDTSYLLGGSTGTVLFKSKSGSGGGAIELIAVDGTLTVDAKIMANGYSSDNTSDEHCAGGSSGGLIRLQGDQVIIGSGGSLWAKGGHSGYRTGHSHYCGGGGGGGVIQVFSLTDNKNYTANSAVHTRGGRGILNGEEGLERVAVYFDKETDLMINTTSCQMRWYGKHECKGQIEDRSFTIPGQSKDAIIPYKVCKIEFSSTIFIGSKVRVNITGSHALSLVSSHGNIEVHSPIDISGSPSRSFGMHINQNTSVGGFFKIKEDGMDVGKASPASITNCSSAGLYGEDFKALFGGSVCISVGINVTAVGGGALELKANQGTIVIDAAIKADGFSNSENTGSMGGTIRLHARQVFLRRNAVFTARASSKGRHLAGGGIVQIVSDNDVQGICESIFNVTGSSLGLVNILVSTADTIQVQYIQQGTLKIDTNNARWTHRTSSNGFMAFSYYGEVVPHSLHAEAHYNVSEFKFKTPILINGSAVVEVLGENSLLIFSSEGIFIGVDIQVGKAKSGLKKSVGGYCVSDQRAYVGEGPGRGRPNANGGAGHAGQGGLLFEDDDDVIFGDTYGVEPEIHLIGGSTGTTNATKNDLVVACGGGAVKIKTDKNLTINAAINANGSTYSVLGIPTSGGSSGGTIILESKKFVILGDKATLEAKGADAAKEGGGGGGGLISISYGEGFVGKEPVANENTKGGEGNVTGDNGIVVINGSKHYGLPTPVTPDQGNYIPCVNMTEVYFSDPHNTLRAHEADLAHCNEYCEGEHHLWAFISLKECYCSNDNYTAYKVDDNLCTARCRSNTSFICGGSGGLASGQRTGYDSQTPSSSIVANGFTSVVSATLSSYDPHRSSSSIAASGSTAVVSAVLPSKTASPVESTLSSEVMPAVGSSIAPTPTEAATASETSTIAVTETPTSSTEEPTTTAKPGTEPSDKFKEVANVTITEENSLDVVEQLENLTMEEKLNSGDTKVTIEILIKVVENENLLPQNKTKRQQLGQSILNVASSLLSEENKETWGEPTEGRNQSITVTSPMQVLEVIDNIGLKIGEQLGDNESYVIYSPNIAMGVDTKLPEESDTGKEYPRYNELSDAGYDWTGKDHVFIHKEIFDEMAKDNSTKTVVVYTIYSKVSELFPVNDSLHNVFVNSLILGVQFNKQLRGPFTTPIKLRFNKIKPQNTTKPSCSFVDFTKNVGTWSDRGCRVVGEKKKTVECACDHLTNFAILMQVKTFEIPKEHYTALTVITYVGCGISLFGLALTLATFLSLETLASERTSIHKNLVVAIGLAQIIFLAGIDATYNPIACKAVALFLHYLYTAAFTWMLCEGIHLYSKIVEVFSEGSKMKYYYALGWGLPLTIVFISACSRWSGYGNERACWISIRDGLIWAFVAPVLIIMTINFVVMIMVIKVIIASVTSLQNPGNTSQVRAGVKGMIVLLPLLGLTWVFGIMAINKNTIAFQYLFAILNSLQGLFIFAFHCIGNTEVRHAYKRLHEKRTLAKSLPEHSLSTSHHSREKRRMDSHETNLTGDDEIIVTKTIRSVSDVKITGENMAMQMVKPGSRKTSIKSTRSSTSGHCRVEFDCAEEKTLLRNKVARKNSRNSDTKSYLHVLKPKFWNSCNIV</sequence>
<evidence type="ECO:0000256" key="5">
    <source>
        <dbReference type="ARBA" id="ARBA00023136"/>
    </source>
</evidence>
<dbReference type="InterPro" id="IPR032471">
    <property type="entry name" value="AGRL2-4_GAIN_subdom_A"/>
</dbReference>
<proteinExistence type="predicted"/>
<dbReference type="InterPro" id="IPR017981">
    <property type="entry name" value="GPCR_2-like_7TM"/>
</dbReference>
<feature type="transmembrane region" description="Helical" evidence="8">
    <location>
        <begin position="1452"/>
        <end position="1469"/>
    </location>
</feature>
<comment type="caution">
    <text evidence="12">The sequence shown here is derived from an EMBL/GenBank/DDBJ whole genome shotgun (WGS) entry which is preliminary data.</text>
</comment>
<dbReference type="Gene3D" id="1.25.40.610">
    <property type="match status" value="1"/>
</dbReference>
<gene>
    <name evidence="12" type="ORF">PLOB_00017137</name>
</gene>
<evidence type="ECO:0000256" key="8">
    <source>
        <dbReference type="SAM" id="Phobius"/>
    </source>
</evidence>
<feature type="transmembrane region" description="Helical" evidence="8">
    <location>
        <begin position="1388"/>
        <end position="1409"/>
    </location>
</feature>
<dbReference type="Gene3D" id="2.60.220.50">
    <property type="match status" value="1"/>
</dbReference>
<dbReference type="PROSITE" id="PS51212">
    <property type="entry name" value="WSC"/>
    <property type="match status" value="1"/>
</dbReference>
<organism evidence="12 13">
    <name type="scientific">Porites lobata</name>
    <dbReference type="NCBI Taxonomy" id="104759"/>
    <lineage>
        <taxon>Eukaryota</taxon>
        <taxon>Metazoa</taxon>
        <taxon>Cnidaria</taxon>
        <taxon>Anthozoa</taxon>
        <taxon>Hexacorallia</taxon>
        <taxon>Scleractinia</taxon>
        <taxon>Fungiina</taxon>
        <taxon>Poritidae</taxon>
        <taxon>Porites</taxon>
    </lineage>
</organism>
<dbReference type="EMBL" id="CALNXK010000203">
    <property type="protein sequence ID" value="CAH3175663.1"/>
    <property type="molecule type" value="Genomic_DNA"/>
</dbReference>
<dbReference type="InterPro" id="IPR057244">
    <property type="entry name" value="GAIN_B"/>
</dbReference>
<feature type="domain" description="G-protein coupled receptors family 2 profile 2" evidence="10">
    <location>
        <begin position="1386"/>
        <end position="1625"/>
    </location>
</feature>
<dbReference type="PANTHER" id="PTHR12011">
    <property type="entry name" value="ADHESION G-PROTEIN COUPLED RECEPTOR"/>
    <property type="match status" value="1"/>
</dbReference>
<evidence type="ECO:0000259" key="11">
    <source>
        <dbReference type="PROSITE" id="PS51212"/>
    </source>
</evidence>
<evidence type="ECO:0000256" key="2">
    <source>
        <dbReference type="ARBA" id="ARBA00022475"/>
    </source>
</evidence>
<evidence type="ECO:0000259" key="9">
    <source>
        <dbReference type="PROSITE" id="PS50221"/>
    </source>
</evidence>
<evidence type="ECO:0000256" key="6">
    <source>
        <dbReference type="ARBA" id="ARBA00023157"/>
    </source>
</evidence>
<feature type="transmembrane region" description="Helical" evidence="8">
    <location>
        <begin position="1527"/>
        <end position="1555"/>
    </location>
</feature>
<comment type="subcellular location">
    <subcellularLocation>
        <location evidence="1">Cell membrane</location>
        <topology evidence="1">Multi-pass membrane protein</topology>
    </subcellularLocation>
</comment>
<dbReference type="InterPro" id="IPR002889">
    <property type="entry name" value="WSC_carb-bd"/>
</dbReference>
<dbReference type="CDD" id="cd15933">
    <property type="entry name" value="7tmB2_GPR133-like_Adhesion_V"/>
    <property type="match status" value="1"/>
</dbReference>
<protein>
    <recommendedName>
        <fullName evidence="14">G-protein coupled receptor 133</fullName>
    </recommendedName>
</protein>
<evidence type="ECO:0000259" key="10">
    <source>
        <dbReference type="PROSITE" id="PS50261"/>
    </source>
</evidence>
<feature type="region of interest" description="Disordered" evidence="7">
    <location>
        <begin position="1037"/>
        <end position="1082"/>
    </location>
</feature>
<keyword evidence="6" id="KW-1015">Disulfide bond</keyword>
<dbReference type="Pfam" id="PF01825">
    <property type="entry name" value="GPS"/>
    <property type="match status" value="1"/>
</dbReference>
<reference evidence="12 13" key="1">
    <citation type="submission" date="2022-05" db="EMBL/GenBank/DDBJ databases">
        <authorList>
            <consortium name="Genoscope - CEA"/>
            <person name="William W."/>
        </authorList>
    </citation>
    <scope>NUCLEOTIDE SEQUENCE [LARGE SCALE GENOMIC DNA]</scope>
</reference>
<keyword evidence="2" id="KW-1003">Cell membrane</keyword>
<dbReference type="InterPro" id="IPR046338">
    <property type="entry name" value="GAIN_dom_sf"/>
</dbReference>
<feature type="transmembrane region" description="Helical" evidence="8">
    <location>
        <begin position="1576"/>
        <end position="1595"/>
    </location>
</feature>